<comment type="caution">
    <text evidence="1">The sequence shown here is derived from an EMBL/GenBank/DDBJ whole genome shotgun (WGS) entry which is preliminary data.</text>
</comment>
<proteinExistence type="predicted"/>
<name>A0ACC1DL12_9NEOP</name>
<sequence>MENYLRTTLNKLAMNNYAELTLVIGNESCDLDSVVSALTYAAYLNWQYTQIKCKVCTKANRDDLVYKDDIFIPILNVDRQDYDLKTEVVYALKEQGIGKEMLVFRDDQDLKSLIIKSKKTSIILVDHHVLSKNDSYMAPHVTEAIDHRPLDSKDWKYSPDCRRTIELVGSCCSLVAQRVRDLSALVAKEGDFFKEFMTCADLLHSTIILDTVNFSKEVNKATPRDEEVMLYLESLLKYKDCESERKRKLDSLVAARSDVSSLNTAQLLRKDVKILGDVLVPSFPILTKHFLERPNALQAVSEALTRTGCSMALLLGMDLSGGLKRDGAAVSPENPTKSTQIVNFLENWINPELGLEVETAVGSGCLYFTQKNLSASRKQYMPALQEFVQI</sequence>
<organism evidence="1 2">
    <name type="scientific">Dendrolimus kikuchii</name>
    <dbReference type="NCBI Taxonomy" id="765133"/>
    <lineage>
        <taxon>Eukaryota</taxon>
        <taxon>Metazoa</taxon>
        <taxon>Ecdysozoa</taxon>
        <taxon>Arthropoda</taxon>
        <taxon>Hexapoda</taxon>
        <taxon>Insecta</taxon>
        <taxon>Pterygota</taxon>
        <taxon>Neoptera</taxon>
        <taxon>Endopterygota</taxon>
        <taxon>Lepidoptera</taxon>
        <taxon>Glossata</taxon>
        <taxon>Ditrysia</taxon>
        <taxon>Bombycoidea</taxon>
        <taxon>Lasiocampidae</taxon>
        <taxon>Dendrolimus</taxon>
    </lineage>
</organism>
<reference evidence="1 2" key="1">
    <citation type="journal article" date="2021" name="Front. Genet.">
        <title>Chromosome-Level Genome Assembly Reveals Significant Gene Expansion in the Toll and IMD Signaling Pathways of Dendrolimus kikuchii.</title>
        <authorList>
            <person name="Zhou J."/>
            <person name="Wu P."/>
            <person name="Xiong Z."/>
            <person name="Liu N."/>
            <person name="Zhao N."/>
            <person name="Ji M."/>
            <person name="Qiu Y."/>
            <person name="Yang B."/>
        </authorList>
    </citation>
    <scope>NUCLEOTIDE SEQUENCE [LARGE SCALE GENOMIC DNA]</scope>
    <source>
        <strain evidence="1">Ann1</strain>
    </source>
</reference>
<keyword evidence="2" id="KW-1185">Reference proteome</keyword>
<dbReference type="Proteomes" id="UP000824533">
    <property type="component" value="Linkage Group LG01"/>
</dbReference>
<dbReference type="EMBL" id="CM034387">
    <property type="protein sequence ID" value="KAJ0184282.1"/>
    <property type="molecule type" value="Genomic_DNA"/>
</dbReference>
<protein>
    <submittedName>
        <fullName evidence="1">Uncharacterized protein</fullName>
    </submittedName>
</protein>
<evidence type="ECO:0000313" key="1">
    <source>
        <dbReference type="EMBL" id="KAJ0184282.1"/>
    </source>
</evidence>
<accession>A0ACC1DL12</accession>
<evidence type="ECO:0000313" key="2">
    <source>
        <dbReference type="Proteomes" id="UP000824533"/>
    </source>
</evidence>
<gene>
    <name evidence="1" type="ORF">K1T71_000705</name>
</gene>